<proteinExistence type="predicted"/>
<keyword evidence="1" id="KW-0472">Membrane</keyword>
<keyword evidence="4" id="KW-1185">Reference proteome</keyword>
<dbReference type="AlphaFoldDB" id="A0A3S2V3J0"/>
<keyword evidence="1" id="KW-0812">Transmembrane</keyword>
<evidence type="ECO:0000313" key="4">
    <source>
        <dbReference type="Proteomes" id="UP000286997"/>
    </source>
</evidence>
<comment type="caution">
    <text evidence="3">The sequence shown here is derived from an EMBL/GenBank/DDBJ whole genome shotgun (WGS) entry which is preliminary data.</text>
</comment>
<evidence type="ECO:0000313" key="3">
    <source>
        <dbReference type="EMBL" id="RVU12484.1"/>
    </source>
</evidence>
<feature type="transmembrane region" description="Helical" evidence="1">
    <location>
        <begin position="44"/>
        <end position="61"/>
    </location>
</feature>
<evidence type="ECO:0000256" key="1">
    <source>
        <dbReference type="SAM" id="Phobius"/>
    </source>
</evidence>
<dbReference type="OrthoDB" id="8452633at2"/>
<protein>
    <recommendedName>
        <fullName evidence="2">VanZ-like domain-containing protein</fullName>
    </recommendedName>
</protein>
<reference evidence="3 4" key="1">
    <citation type="submission" date="2019-01" db="EMBL/GenBank/DDBJ databases">
        <authorList>
            <person name="Chen W.-M."/>
        </authorList>
    </citation>
    <scope>NUCLEOTIDE SEQUENCE [LARGE SCALE GENOMIC DNA]</scope>
    <source>
        <strain evidence="3 4">TER-1</strain>
    </source>
</reference>
<dbReference type="NCBIfam" id="NF037970">
    <property type="entry name" value="vanZ_1"/>
    <property type="match status" value="1"/>
</dbReference>
<feature type="domain" description="VanZ-like" evidence="2">
    <location>
        <begin position="46"/>
        <end position="110"/>
    </location>
</feature>
<sequence>MPGMTTRLIPPALGLASVAAVVLICVLSLVPGNERPHTGAPGQVEHFIAYALTGAVLTVRLRSRRTAIMLGLVVLAAVCETGQIWVPGRTAQVVDFLASSAGAVTGTLLAGAALVRWPTLGRPA</sequence>
<feature type="transmembrane region" description="Helical" evidence="1">
    <location>
        <begin position="68"/>
        <end position="86"/>
    </location>
</feature>
<keyword evidence="1" id="KW-1133">Transmembrane helix</keyword>
<name>A0A3S2V3J0_9HYPH</name>
<dbReference type="EMBL" id="SACP01000057">
    <property type="protein sequence ID" value="RVU12484.1"/>
    <property type="molecule type" value="Genomic_DNA"/>
</dbReference>
<feature type="transmembrane region" description="Helical" evidence="1">
    <location>
        <begin position="12"/>
        <end position="32"/>
    </location>
</feature>
<dbReference type="InterPro" id="IPR006976">
    <property type="entry name" value="VanZ-like"/>
</dbReference>
<dbReference type="Proteomes" id="UP000286997">
    <property type="component" value="Unassembled WGS sequence"/>
</dbReference>
<gene>
    <name evidence="3" type="ORF">EOE48_27910</name>
</gene>
<dbReference type="Pfam" id="PF04892">
    <property type="entry name" value="VanZ"/>
    <property type="match status" value="1"/>
</dbReference>
<evidence type="ECO:0000259" key="2">
    <source>
        <dbReference type="Pfam" id="PF04892"/>
    </source>
</evidence>
<accession>A0A3S2V3J0</accession>
<feature type="transmembrane region" description="Helical" evidence="1">
    <location>
        <begin position="92"/>
        <end position="115"/>
    </location>
</feature>
<organism evidence="3 4">
    <name type="scientific">Methylobacterium oryzihabitans</name>
    <dbReference type="NCBI Taxonomy" id="2499852"/>
    <lineage>
        <taxon>Bacteria</taxon>
        <taxon>Pseudomonadati</taxon>
        <taxon>Pseudomonadota</taxon>
        <taxon>Alphaproteobacteria</taxon>
        <taxon>Hyphomicrobiales</taxon>
        <taxon>Methylobacteriaceae</taxon>
        <taxon>Methylobacterium</taxon>
    </lineage>
</organism>